<dbReference type="InterPro" id="IPR044524">
    <property type="entry name" value="Isoase_HisA-like"/>
</dbReference>
<evidence type="ECO:0000256" key="2">
    <source>
        <dbReference type="ARBA" id="ARBA00004496"/>
    </source>
</evidence>
<dbReference type="Gene3D" id="3.20.20.70">
    <property type="entry name" value="Aldolase class I"/>
    <property type="match status" value="1"/>
</dbReference>
<dbReference type="NCBIfam" id="TIGR01919">
    <property type="entry name" value="hisA-trpF"/>
    <property type="match status" value="1"/>
</dbReference>
<dbReference type="UniPathway" id="UPA00031">
    <property type="reaction ID" value="UER00009"/>
</dbReference>
<reference evidence="11 12" key="1">
    <citation type="journal article" date="2016" name="Front. Microbiol.">
        <title>Comparative Genomics Analysis of Streptomyces Species Reveals Their Adaptation to the Marine Environment and Their Diversity at the Genomic Level.</title>
        <authorList>
            <person name="Tian X."/>
            <person name="Zhang Z."/>
            <person name="Yang T."/>
            <person name="Chen M."/>
            <person name="Li J."/>
            <person name="Chen F."/>
            <person name="Yang J."/>
            <person name="Li W."/>
            <person name="Zhang B."/>
            <person name="Zhang Z."/>
            <person name="Wu J."/>
            <person name="Zhang C."/>
            <person name="Long L."/>
            <person name="Xiao J."/>
        </authorList>
    </citation>
    <scope>NUCLEOTIDE SEQUENCE [LARGE SCALE GENOMIC DNA]</scope>
    <source>
        <strain evidence="11 12">SCSIO 10429</strain>
    </source>
</reference>
<dbReference type="InterPro" id="IPR013785">
    <property type="entry name" value="Aldolase_TIM"/>
</dbReference>
<sequence length="247" mass="25790">MPSSSSAPALELLPAVDVRDGQAVRLVHGESGSETAYGDPLQAALNWQRAGARWLHLVDLDAAFGTGDNRARIAEVARAMDIDVELSGGIRDDDTLAAALATGCCRVNLGTAALETPEWVAKVIAEHGDKIAVGLDVRGRTLRGRGWTRDGGDLYETLARLDSEGCARYVVTDINKDGTLKGPNLELLRGVCAVTDRPVVASGGVSSLDDLRAIATLVPEGVEGAIVGKALYAGAFTLEEALEAVSS</sequence>
<evidence type="ECO:0000256" key="5">
    <source>
        <dbReference type="ARBA" id="ARBA00022490"/>
    </source>
</evidence>
<dbReference type="PATRIC" id="fig|518642.10.peg.6073"/>
<evidence type="ECO:0000256" key="6">
    <source>
        <dbReference type="ARBA" id="ARBA00022605"/>
    </source>
</evidence>
<evidence type="ECO:0000256" key="1">
    <source>
        <dbReference type="ARBA" id="ARBA00000901"/>
    </source>
</evidence>
<organism evidence="11 12">
    <name type="scientific">Streptomyces nanshensis</name>
    <dbReference type="NCBI Taxonomy" id="518642"/>
    <lineage>
        <taxon>Bacteria</taxon>
        <taxon>Bacillati</taxon>
        <taxon>Actinomycetota</taxon>
        <taxon>Actinomycetes</taxon>
        <taxon>Kitasatosporales</taxon>
        <taxon>Streptomycetaceae</taxon>
        <taxon>Streptomyces</taxon>
    </lineage>
</organism>
<evidence type="ECO:0000313" key="11">
    <source>
        <dbReference type="EMBL" id="OEV13719.1"/>
    </source>
</evidence>
<keyword evidence="9" id="KW-0057">Aromatic amino acid biosynthesis</keyword>
<evidence type="ECO:0000256" key="10">
    <source>
        <dbReference type="RuleBase" id="RU003657"/>
    </source>
</evidence>
<dbReference type="EC" id="5.3.1.24" evidence="9"/>
<dbReference type="Proteomes" id="UP000176005">
    <property type="component" value="Unassembled WGS sequence"/>
</dbReference>
<evidence type="ECO:0000256" key="4">
    <source>
        <dbReference type="ARBA" id="ARBA00009667"/>
    </source>
</evidence>
<feature type="active site" description="Proton donor" evidence="9">
    <location>
        <position position="136"/>
    </location>
</feature>
<accession>A0A1E7LBW4</accession>
<dbReference type="Pfam" id="PF00977">
    <property type="entry name" value="His_biosynth"/>
    <property type="match status" value="1"/>
</dbReference>
<keyword evidence="12" id="KW-1185">Reference proteome</keyword>
<protein>
    <recommendedName>
        <fullName evidence="9">Phosphoribosyl isomerase A</fullName>
    </recommendedName>
    <alternativeName>
        <fullName evidence="9">1-(5-phosphoribosyl)-5-[(5-phosphoribosylamino)methylideneamino] imidazole-4-carboxamide isomerase</fullName>
        <ecNumber evidence="9">5.3.1.16</ecNumber>
    </alternativeName>
    <alternativeName>
        <fullName evidence="9">N-(5'-phosphoribosyl)anthranilate isomerase</fullName>
        <shortName evidence="9">PRAI</shortName>
        <ecNumber evidence="9">5.3.1.24</ecNumber>
    </alternativeName>
    <alternativeName>
        <fullName evidence="9">Phosphoribosylformimino-5-aminoimidazole carboxamide ribotide isomerase</fullName>
    </alternativeName>
</protein>
<comment type="similarity">
    <text evidence="4 9 10">Belongs to the HisA/HisF family.</text>
</comment>
<dbReference type="InterPro" id="IPR006062">
    <property type="entry name" value="His_biosynth"/>
</dbReference>
<comment type="caution">
    <text evidence="11">The sequence shown here is derived from an EMBL/GenBank/DDBJ whole genome shotgun (WGS) entry which is preliminary data.</text>
</comment>
<dbReference type="RefSeq" id="WP_070014766.1">
    <property type="nucleotide sequence ID" value="NZ_LJGW01000043.1"/>
</dbReference>
<dbReference type="EMBL" id="LJGW01000043">
    <property type="protein sequence ID" value="OEV13719.1"/>
    <property type="molecule type" value="Genomic_DNA"/>
</dbReference>
<proteinExistence type="inferred from homology"/>
<dbReference type="InterPro" id="IPR011060">
    <property type="entry name" value="RibuloseP-bd_barrel"/>
</dbReference>
<dbReference type="EC" id="5.3.1.16" evidence="9"/>
<dbReference type="CDD" id="cd04732">
    <property type="entry name" value="HisA"/>
    <property type="match status" value="1"/>
</dbReference>
<comment type="pathway">
    <text evidence="9">Amino-acid biosynthesis; L-tryptophan biosynthesis; L-tryptophan from chorismate: step 3/5.</text>
</comment>
<dbReference type="GO" id="GO:0000105">
    <property type="term" value="P:L-histidine biosynthetic process"/>
    <property type="evidence" value="ECO:0007669"/>
    <property type="project" value="UniProtKB-UniRule"/>
</dbReference>
<dbReference type="AlphaFoldDB" id="A0A1E7LBW4"/>
<evidence type="ECO:0000313" key="12">
    <source>
        <dbReference type="Proteomes" id="UP000176005"/>
    </source>
</evidence>
<keyword evidence="9" id="KW-0822">Tryptophan biosynthesis</keyword>
<keyword evidence="5 9" id="KW-0963">Cytoplasm</keyword>
<dbReference type="SUPFAM" id="SSF51366">
    <property type="entry name" value="Ribulose-phoshate binding barrel"/>
    <property type="match status" value="1"/>
</dbReference>
<name>A0A1E7LBW4_9ACTN</name>
<evidence type="ECO:0000256" key="8">
    <source>
        <dbReference type="ARBA" id="ARBA00023235"/>
    </source>
</evidence>
<keyword evidence="7 9" id="KW-0368">Histidine biosynthesis</keyword>
<keyword evidence="6 9" id="KW-0028">Amino-acid biosynthesis</keyword>
<comment type="catalytic activity">
    <reaction evidence="1 9">
        <text>1-(5-phospho-beta-D-ribosyl)-5-[(5-phospho-beta-D-ribosylamino)methylideneamino]imidazole-4-carboxamide = 5-[(5-phospho-1-deoxy-D-ribulos-1-ylimino)methylamino]-1-(5-phospho-beta-D-ribosyl)imidazole-4-carboxamide</text>
        <dbReference type="Rhea" id="RHEA:15469"/>
        <dbReference type="ChEBI" id="CHEBI:58435"/>
        <dbReference type="ChEBI" id="CHEBI:58525"/>
        <dbReference type="EC" id="5.3.1.16"/>
    </reaction>
</comment>
<dbReference type="GO" id="GO:0003949">
    <property type="term" value="F:1-(5-phosphoribosyl)-5-[(5-phosphoribosylamino)methylideneamino]imidazole-4-carboxamide isomerase activity"/>
    <property type="evidence" value="ECO:0007669"/>
    <property type="project" value="UniProtKB-UniRule"/>
</dbReference>
<comment type="subcellular location">
    <subcellularLocation>
        <location evidence="2 9">Cytoplasm</location>
    </subcellularLocation>
</comment>
<comment type="pathway">
    <text evidence="3 9">Amino-acid biosynthesis; L-histidine biosynthesis; L-histidine from 5-phospho-alpha-D-ribose 1-diphosphate: step 4/9.</text>
</comment>
<dbReference type="FunFam" id="3.20.20.70:FF:000009">
    <property type="entry name" value="1-(5-phosphoribosyl)-5-[(5-phosphoribosylamino)methylideneamino] imidazole-4-carboxamide isomerase"/>
    <property type="match status" value="1"/>
</dbReference>
<dbReference type="GO" id="GO:0000162">
    <property type="term" value="P:L-tryptophan biosynthetic process"/>
    <property type="evidence" value="ECO:0007669"/>
    <property type="project" value="UniProtKB-UniRule"/>
</dbReference>
<dbReference type="HAMAP" id="MF_01014">
    <property type="entry name" value="HisA"/>
    <property type="match status" value="1"/>
</dbReference>
<evidence type="ECO:0000256" key="9">
    <source>
        <dbReference type="HAMAP-Rule" id="MF_01014"/>
    </source>
</evidence>
<comment type="function">
    <text evidence="9">Involved in both the histidine and tryptophan biosynthetic pathways.</text>
</comment>
<evidence type="ECO:0000256" key="7">
    <source>
        <dbReference type="ARBA" id="ARBA00023102"/>
    </source>
</evidence>
<dbReference type="PANTHER" id="PTHR43090">
    <property type="entry name" value="1-(5-PHOSPHORIBOSYL)-5-[(5-PHOSPHORIBOSYLAMINO)METHYLIDENEAMINO] IMIDAZOLE-4-CARBOXAMIDE ISOMERASE"/>
    <property type="match status" value="1"/>
</dbReference>
<dbReference type="UniPathway" id="UPA00035">
    <property type="reaction ID" value="UER00042"/>
</dbReference>
<comment type="catalytic activity">
    <reaction evidence="9">
        <text>N-(5-phospho-beta-D-ribosyl)anthranilate = 1-(2-carboxyphenylamino)-1-deoxy-D-ribulose 5-phosphate</text>
        <dbReference type="Rhea" id="RHEA:21540"/>
        <dbReference type="ChEBI" id="CHEBI:18277"/>
        <dbReference type="ChEBI" id="CHEBI:58613"/>
        <dbReference type="EC" id="5.3.1.24"/>
    </reaction>
</comment>
<gene>
    <name evidence="9" type="primary">priA</name>
    <name evidence="9" type="synonym">hisA</name>
    <name evidence="11" type="ORF">AN218_02190</name>
</gene>
<dbReference type="PANTHER" id="PTHR43090:SF2">
    <property type="entry name" value="1-(5-PHOSPHORIBOSYL)-5-[(5-PHOSPHORIBOSYLAMINO)METHYLIDENEAMINO] IMIDAZOLE-4-CARBOXAMIDE ISOMERASE"/>
    <property type="match status" value="1"/>
</dbReference>
<dbReference type="GO" id="GO:0005737">
    <property type="term" value="C:cytoplasm"/>
    <property type="evidence" value="ECO:0007669"/>
    <property type="project" value="UniProtKB-SubCell"/>
</dbReference>
<feature type="active site" description="Proton acceptor" evidence="9">
    <location>
        <position position="17"/>
    </location>
</feature>
<keyword evidence="8 9" id="KW-0413">Isomerase</keyword>
<dbReference type="InterPro" id="IPR023016">
    <property type="entry name" value="HisA/PriA"/>
</dbReference>
<dbReference type="InterPro" id="IPR010188">
    <property type="entry name" value="HisA/PriA_Actinobacteria"/>
</dbReference>
<dbReference type="GO" id="GO:0004640">
    <property type="term" value="F:phosphoribosylanthranilate isomerase activity"/>
    <property type="evidence" value="ECO:0007669"/>
    <property type="project" value="UniProtKB-UniRule"/>
</dbReference>
<evidence type="ECO:0000256" key="3">
    <source>
        <dbReference type="ARBA" id="ARBA00005133"/>
    </source>
</evidence>